<dbReference type="SUPFAM" id="SSF47095">
    <property type="entry name" value="HMG-box"/>
    <property type="match status" value="1"/>
</dbReference>
<dbReference type="AlphaFoldDB" id="U9UHH9"/>
<dbReference type="EMBL" id="KI277899">
    <property type="protein sequence ID" value="ESA19850.1"/>
    <property type="molecule type" value="Genomic_DNA"/>
</dbReference>
<dbReference type="InterPro" id="IPR036910">
    <property type="entry name" value="HMG_box_dom_sf"/>
</dbReference>
<gene>
    <name evidence="1" type="ORF">GLOINDRAFT_92644</name>
</gene>
<proteinExistence type="predicted"/>
<sequence>MNTTTLLRNGINRGNIFPPVYRNPNELLQLYLNSRRHLTKPPSIYDIFRINFAKEAKRLGFNDRLLINHEANFFWTYATRQQRQQYTQLSNEVQSLYFQSDAKYYYSRKNSRPYHIVSSVHLMTNNTNVNFHPPLTQQRIPIQISIIPIVTDA</sequence>
<organism evidence="1">
    <name type="scientific">Rhizophagus irregularis (strain DAOM 181602 / DAOM 197198 / MUCL 43194)</name>
    <name type="common">Arbuscular mycorrhizal fungus</name>
    <name type="synonym">Glomus intraradices</name>
    <dbReference type="NCBI Taxonomy" id="747089"/>
    <lineage>
        <taxon>Eukaryota</taxon>
        <taxon>Fungi</taxon>
        <taxon>Fungi incertae sedis</taxon>
        <taxon>Mucoromycota</taxon>
        <taxon>Glomeromycotina</taxon>
        <taxon>Glomeromycetes</taxon>
        <taxon>Glomerales</taxon>
        <taxon>Glomeraceae</taxon>
        <taxon>Rhizophagus</taxon>
    </lineage>
</organism>
<evidence type="ECO:0000313" key="1">
    <source>
        <dbReference type="EMBL" id="ESA19850.1"/>
    </source>
</evidence>
<protein>
    <submittedName>
        <fullName evidence="1">Uncharacterized protein</fullName>
    </submittedName>
</protein>
<dbReference type="HOGENOM" id="CLU_1732477_0_0_1"/>
<dbReference type="VEuPathDB" id="FungiDB:RhiirFUN_008695"/>
<accession>U9UHH9</accession>
<name>U9UHH9_RHIID</name>
<reference evidence="1" key="1">
    <citation type="submission" date="2013-07" db="EMBL/GenBank/DDBJ databases">
        <title>The genome of an arbuscular mycorrhizal fungus provides insights into the evolution of the oldest plant symbiosis.</title>
        <authorList>
            <consortium name="DOE Joint Genome Institute"/>
            <person name="Tisserant E."/>
            <person name="Malbreil M."/>
            <person name="Kuo A."/>
            <person name="Kohler A."/>
            <person name="Symeonidi A."/>
            <person name="Balestrini R."/>
            <person name="Charron P."/>
            <person name="Duensing N."/>
            <person name="Frei-dit-Frey N."/>
            <person name="Gianinazzi-Pearson V."/>
            <person name="Gilbert B."/>
            <person name="Handa Y."/>
            <person name="Hijri M."/>
            <person name="Kaul R."/>
            <person name="Kawaguchi M."/>
            <person name="Krajinski F."/>
            <person name="Lammers P."/>
            <person name="Lapierre D."/>
            <person name="Masclaux F.G."/>
            <person name="Murat C."/>
            <person name="Morin E."/>
            <person name="Ndikumana S."/>
            <person name="Pagni M."/>
            <person name="Petitpierre D."/>
            <person name="Requena N."/>
            <person name="Rosikiewicz P."/>
            <person name="Riley R."/>
            <person name="Saito K."/>
            <person name="San Clemente H."/>
            <person name="Shapiro H."/>
            <person name="van Tuinen D."/>
            <person name="Becard G."/>
            <person name="Bonfante P."/>
            <person name="Paszkowski U."/>
            <person name="Shachar-Hill Y."/>
            <person name="Young J.P."/>
            <person name="Sanders I.R."/>
            <person name="Henrissat B."/>
            <person name="Rensing S.A."/>
            <person name="Grigoriev I.V."/>
            <person name="Corradi N."/>
            <person name="Roux C."/>
            <person name="Martin F."/>
        </authorList>
    </citation>
    <scope>NUCLEOTIDE SEQUENCE</scope>
    <source>
        <strain evidence="1">DAOM 197198</strain>
    </source>
</reference>